<dbReference type="GO" id="GO:0000127">
    <property type="term" value="C:transcription factor TFIIIC complex"/>
    <property type="evidence" value="ECO:0000318"/>
    <property type="project" value="GO_Central"/>
</dbReference>
<dbReference type="Pfam" id="PF24538">
    <property type="entry name" value="DUF7599"/>
    <property type="match status" value="1"/>
</dbReference>
<evidence type="ECO:0000256" key="6">
    <source>
        <dbReference type="SAM" id="MobiDB-lite"/>
    </source>
</evidence>
<dbReference type="Pfam" id="PF24655">
    <property type="entry name" value="DUF7645"/>
    <property type="match status" value="1"/>
</dbReference>
<organism evidence="14 15">
    <name type="scientific">Manihot esculenta</name>
    <name type="common">Cassava</name>
    <name type="synonym">Jatropha manihot</name>
    <dbReference type="NCBI Taxonomy" id="3983"/>
    <lineage>
        <taxon>Eukaryota</taxon>
        <taxon>Viridiplantae</taxon>
        <taxon>Streptophyta</taxon>
        <taxon>Embryophyta</taxon>
        <taxon>Tracheophyta</taxon>
        <taxon>Spermatophyta</taxon>
        <taxon>Magnoliopsida</taxon>
        <taxon>eudicotyledons</taxon>
        <taxon>Gunneridae</taxon>
        <taxon>Pentapetalae</taxon>
        <taxon>rosids</taxon>
        <taxon>fabids</taxon>
        <taxon>Malpighiales</taxon>
        <taxon>Euphorbiaceae</taxon>
        <taxon>Crotonoideae</taxon>
        <taxon>Manihoteae</taxon>
        <taxon>Manihot</taxon>
    </lineage>
</organism>
<evidence type="ECO:0000259" key="7">
    <source>
        <dbReference type="Pfam" id="PF04182"/>
    </source>
</evidence>
<keyword evidence="2" id="KW-0597">Phosphoprotein</keyword>
<dbReference type="InterPro" id="IPR056428">
    <property type="entry name" value="WH_GTF3C1"/>
</dbReference>
<accession>A0A2C9UZM2</accession>
<comment type="caution">
    <text evidence="14">The sequence shown here is derived from an EMBL/GenBank/DDBJ whole genome shotgun (WGS) entry which is preliminary data.</text>
</comment>
<sequence length="1858" mass="208708">MDTLISSALEEICCRGSTGLLLSSLWSTLTPTPAVSLKEYLWSNLISISSLQFFVSGKETPCSATDPEIRRLEDAEKLNLKIVANEHLRDCFVGLYDIPSSGIGPLQRRTLERLAVVRTNGITQNQLAKEFGIEGNYFFYSVKNLECRQLIVRQPVIVKTKEADCEGETKSSSTVSTNLIYLPRYAKHLGVQQRLEINIKERNFGGPGNVEETDVGGDGFEREPSKDDVLIKDFLPAMKAICDKLEEANDKVLVVSDIKQVLGYTRTSGHRAWRNICRRLKDAGIVEEFDAKVNEKVERCLRLLKKFPPSNFENKPLGCHKEKMKFGRRFQQTEQLVELPIDHQIYDIIDAKRTEGATVIEVCERLGIDRKRSDSRLHNLFSRFQMHVQAENHKKSVAFRVWTSDSNTNESNAFLDQSKIDLGGINISTLSVGNHDVLDRSTEAPREYNPSTSEVDSAKLNNRGKNAELSQDSPEDGPTNHELTCHDKVPEFLHESVDGVSNAKHNLGSTEIEPNSASCLSEATLLKLPDSRSSSRHMPLTTDGALREQRILERLQDEKFLLKAELQRWLVSFEKDKDTAMDRKTIDRILNKLQQQGQCRCVHIKLPAVTNCTSRRPTVVVLHPSIQSFPPELLGEIHDRLRSFDKQIRVQALSKLQIKESIPVLNGVMRTQIRRGSDEQAVKAEAMRANGFVLAKMVRAKLLHKFLWGYLSSFPGWNDVLLTGPCERAYKFLALEVALKAVPIELFLKVVGTNNKCGDMIAKSKSGLCLSDLPVEEYKQLMDTQATGRLSLIIDILRRLKLIRLIRNAHSEDGSKSVPETFMHALELRPYLEEPLSMVPTSNLRSLDLRPRIRHDFTLSNGEAVDEYWKTLEYCYAAAVPKAALHAFPGSVVPEVFHPRFWTSIRVMSAQQRTELLNRIAKDDLNKKISCEECVNIASDLNLSLQQVLRAYYSKHLRSLNIFQGVVNANEDQQKPEKKFPSRKRKRPLESSSVKRGRGDGVKEKLSEDASVNLPDIIDQFMEEQEVSPSEQNEDHLAAHHEGDNLESAEEPGSNQSTKCHSVLSQYAFSKSRSTRQRRFSWTDADDRQLLVHYARHRAVLGAKIHKAEWKKIPDLPAPPMTCSRRMHLLKKNTKFRKTLMKLCTMLSERYAKYLEKTQSASLNNNGGRVLMRCSTSEGVDSFSNSVQNAGEAGSEERWDDFSDETIKKTFECVLSYKKKANFQDSTRVGNASKEFCNLNSNVGGYSYVESGLVSSSSVNERIQKDGQGISSQRSRRRRLRQKFIKSLNEGTLVGTQVHSSLAVSNAVELLKLVFLSTSGAPELQNHLAETLRRYSERDLFAAFSYLREKKIMIGGDDGQPFMLSQQFMQSISKSPFPSNTGKEAAKFSGWLHEREKDLTERGINLTADLQCGNILQLFSLVSSDELSISPCVPDEGVGEAEDLRSLKRRVEDDDLCDGDKSKKMRSLADSELISRREKGFPGVSVLVHRAKHTTVNVVELFKDGGRCVDELHRNDKVKDTLGQKISSSSLQRDSAPEFPNFDAIDPAAGWSSESPWEAMVGYAEYLMLKPSDPKQASLFSPDVFRTVFMAIQKAGDQGLSLEEVSQSVGENVHEHIIDVLQAFGYVLKVNAYDTVHAVDALYNSKYFLTSPVGLHQDLDPPSMIKSLQRNENGPSISHSEGYDVVGSTSQREATMSNSHVHKVTILNLPEESVPSIETEKGNLHEGSLQLENNDSETCKLSSNELRVPILPWINGDGSINKIVYDGLVRRVLGIVMQNPGILENDIIRQIGVLNPQSCRSLMELMILDKHLIVRKMHQSTSSGSPALLGTLLGSSFRESKSVYRKHLFANPMSASLL</sequence>
<evidence type="ECO:0000313" key="14">
    <source>
        <dbReference type="EMBL" id="OAY36431.1"/>
    </source>
</evidence>
<dbReference type="STRING" id="3983.A0A2C9UZM2"/>
<gene>
    <name evidence="14" type="ORF">MANES_11G021000v8</name>
</gene>
<evidence type="ECO:0000259" key="10">
    <source>
        <dbReference type="Pfam" id="PF24538"/>
    </source>
</evidence>
<dbReference type="EMBL" id="CM004397">
    <property type="protein sequence ID" value="OAY36431.1"/>
    <property type="molecule type" value="Genomic_DNA"/>
</dbReference>
<keyword evidence="15" id="KW-1185">Reference proteome</keyword>
<proteinExistence type="predicted"/>
<dbReference type="Pfam" id="PF24658">
    <property type="entry name" value="DUF7647"/>
    <property type="match status" value="1"/>
</dbReference>
<feature type="domain" description="DUF7599" evidence="10">
    <location>
        <begin position="232"/>
        <end position="315"/>
    </location>
</feature>
<evidence type="ECO:0000256" key="3">
    <source>
        <dbReference type="ARBA" id="ARBA00023125"/>
    </source>
</evidence>
<feature type="region of interest" description="Disordered" evidence="6">
    <location>
        <begin position="440"/>
        <end position="482"/>
    </location>
</feature>
<dbReference type="Pfam" id="PF04182">
    <property type="entry name" value="B-block_TFIIIC"/>
    <property type="match status" value="1"/>
</dbReference>
<protein>
    <submittedName>
        <fullName evidence="14">Uncharacterized protein</fullName>
    </submittedName>
</protein>
<evidence type="ECO:0000313" key="15">
    <source>
        <dbReference type="Proteomes" id="UP000091857"/>
    </source>
</evidence>
<dbReference type="GO" id="GO:0042791">
    <property type="term" value="P:5S class rRNA transcription by RNA polymerase III"/>
    <property type="evidence" value="ECO:0000318"/>
    <property type="project" value="GO_Central"/>
</dbReference>
<reference evidence="15" key="1">
    <citation type="journal article" date="2016" name="Nat. Biotechnol.">
        <title>Sequencing wild and cultivated cassava and related species reveals extensive interspecific hybridization and genetic diversity.</title>
        <authorList>
            <person name="Bredeson J.V."/>
            <person name="Lyons J.B."/>
            <person name="Prochnik S.E."/>
            <person name="Wu G.A."/>
            <person name="Ha C.M."/>
            <person name="Edsinger-Gonzales E."/>
            <person name="Grimwood J."/>
            <person name="Schmutz J."/>
            <person name="Rabbi I.Y."/>
            <person name="Egesi C."/>
            <person name="Nauluvula P."/>
            <person name="Lebot V."/>
            <person name="Ndunguru J."/>
            <person name="Mkamilo G."/>
            <person name="Bart R.S."/>
            <person name="Setter T.L."/>
            <person name="Gleadow R.M."/>
            <person name="Kulakow P."/>
            <person name="Ferguson M.E."/>
            <person name="Rounsley S."/>
            <person name="Rokhsar D.S."/>
        </authorList>
    </citation>
    <scope>NUCLEOTIDE SEQUENCE [LARGE SCALE GENOMIC DNA]</scope>
    <source>
        <strain evidence="15">cv. AM560-2</strain>
    </source>
</reference>
<feature type="compositionally biased region" description="Basic and acidic residues" evidence="6">
    <location>
        <begin position="997"/>
        <end position="1008"/>
    </location>
</feature>
<dbReference type="Gramene" id="Manes.11G021000.1.v8.1">
    <property type="protein sequence ID" value="Manes.11G021000.1.v8.1.CDS"/>
    <property type="gene ID" value="Manes.11G021000.v8.1"/>
</dbReference>
<dbReference type="GO" id="GO:0003677">
    <property type="term" value="F:DNA binding"/>
    <property type="evidence" value="ECO:0007669"/>
    <property type="project" value="UniProtKB-KW"/>
</dbReference>
<dbReference type="GO" id="GO:0006384">
    <property type="term" value="P:transcription initiation at RNA polymerase III promoter"/>
    <property type="evidence" value="ECO:0000318"/>
    <property type="project" value="GO_Central"/>
</dbReference>
<keyword evidence="3" id="KW-0238">DNA-binding</keyword>
<evidence type="ECO:0000259" key="12">
    <source>
        <dbReference type="Pfam" id="PF24657"/>
    </source>
</evidence>
<dbReference type="InterPro" id="IPR056063">
    <property type="entry name" value="DUF7646"/>
</dbReference>
<dbReference type="GO" id="GO:0005634">
    <property type="term" value="C:nucleus"/>
    <property type="evidence" value="ECO:0007669"/>
    <property type="project" value="UniProtKB-SubCell"/>
</dbReference>
<dbReference type="CDD" id="cd16169">
    <property type="entry name" value="Tau138_eWH"/>
    <property type="match status" value="1"/>
</dbReference>
<dbReference type="Pfam" id="PF23704">
    <property type="entry name" value="WHD_GTF3C1_N"/>
    <property type="match status" value="1"/>
</dbReference>
<feature type="domain" description="General transcription factor 3C polypeptide 1 winged-helix" evidence="8">
    <location>
        <begin position="1"/>
        <end position="96"/>
    </location>
</feature>
<evidence type="ECO:0000259" key="9">
    <source>
        <dbReference type="Pfam" id="PF24101"/>
    </source>
</evidence>
<dbReference type="InterPro" id="IPR056062">
    <property type="entry name" value="DUF7645"/>
</dbReference>
<dbReference type="PANTHER" id="PTHR15180:SF1">
    <property type="entry name" value="GENERAL TRANSCRIPTION FACTOR 3C POLYPEPTIDE 1"/>
    <property type="match status" value="1"/>
</dbReference>
<evidence type="ECO:0000256" key="5">
    <source>
        <dbReference type="ARBA" id="ARBA00023242"/>
    </source>
</evidence>
<dbReference type="Pfam" id="PF24657">
    <property type="entry name" value="DUF7646"/>
    <property type="match status" value="1"/>
</dbReference>
<dbReference type="PANTHER" id="PTHR15180">
    <property type="entry name" value="GENERAL TRANSCRIPTION FACTOR 3C POLYPEPTIDE 1"/>
    <property type="match status" value="1"/>
</dbReference>
<feature type="domain" description="DUF7645" evidence="11">
    <location>
        <begin position="904"/>
        <end position="964"/>
    </location>
</feature>
<evidence type="ECO:0000256" key="2">
    <source>
        <dbReference type="ARBA" id="ARBA00022553"/>
    </source>
</evidence>
<dbReference type="InterPro" id="IPR044210">
    <property type="entry name" value="Tfc3-like"/>
</dbReference>
<dbReference type="Proteomes" id="UP000091857">
    <property type="component" value="Chromosome 11"/>
</dbReference>
<keyword evidence="4" id="KW-0804">Transcription</keyword>
<dbReference type="Pfam" id="PF24101">
    <property type="entry name" value="WHD_GTF3C1"/>
    <property type="match status" value="1"/>
</dbReference>
<feature type="compositionally biased region" description="Polar residues" evidence="6">
    <location>
        <begin position="449"/>
        <end position="472"/>
    </location>
</feature>
<feature type="domain" description="DUF7646" evidence="12">
    <location>
        <begin position="327"/>
        <end position="410"/>
    </location>
</feature>
<feature type="domain" description="GTF3C1 extended winged-helix" evidence="9">
    <location>
        <begin position="540"/>
        <end position="649"/>
    </location>
</feature>
<dbReference type="InterPro" id="IPR035625">
    <property type="entry name" value="Tfc3-like_eWH"/>
</dbReference>
<evidence type="ECO:0000259" key="13">
    <source>
        <dbReference type="Pfam" id="PF24658"/>
    </source>
</evidence>
<dbReference type="OMA" id="VESHNMS"/>
<comment type="subcellular location">
    <subcellularLocation>
        <location evidence="1">Nucleus</location>
    </subcellularLocation>
</comment>
<feature type="region of interest" description="Disordered" evidence="6">
    <location>
        <begin position="971"/>
        <end position="1009"/>
    </location>
</feature>
<dbReference type="OrthoDB" id="68020at2759"/>
<feature type="domain" description="DUF7647" evidence="13">
    <location>
        <begin position="728"/>
        <end position="903"/>
    </location>
</feature>
<dbReference type="InterPro" id="IPR056064">
    <property type="entry name" value="DUF7647"/>
</dbReference>
<keyword evidence="5" id="KW-0539">Nucleus</keyword>
<dbReference type="InterPro" id="IPR056467">
    <property type="entry name" value="eWH_GTF3C1"/>
</dbReference>
<evidence type="ECO:0000259" key="11">
    <source>
        <dbReference type="Pfam" id="PF24655"/>
    </source>
</evidence>
<dbReference type="InterPro" id="IPR007309">
    <property type="entry name" value="TFIIIC_Bblock-bd"/>
</dbReference>
<name>A0A2C9UZM2_MANES</name>
<dbReference type="InterPro" id="IPR056020">
    <property type="entry name" value="DUF7599"/>
</dbReference>
<evidence type="ECO:0000259" key="8">
    <source>
        <dbReference type="Pfam" id="PF23704"/>
    </source>
</evidence>
<feature type="domain" description="B-block binding subunit of TFIIIC" evidence="7">
    <location>
        <begin position="105"/>
        <end position="187"/>
    </location>
</feature>
<evidence type="ECO:0000256" key="1">
    <source>
        <dbReference type="ARBA" id="ARBA00004123"/>
    </source>
</evidence>
<evidence type="ECO:0000256" key="4">
    <source>
        <dbReference type="ARBA" id="ARBA00023163"/>
    </source>
</evidence>